<evidence type="ECO:0000313" key="4">
    <source>
        <dbReference type="Ensembl" id="ENSLOCP00000006759.1"/>
    </source>
</evidence>
<dbReference type="eggNOG" id="KOG2649">
    <property type="taxonomic scope" value="Eukaryota"/>
</dbReference>
<comment type="similarity">
    <text evidence="1 2">Belongs to the peptidase M14 family.</text>
</comment>
<dbReference type="PANTHER" id="PTHR11532">
    <property type="entry name" value="PROTEASE M14 CARBOXYPEPTIDASE"/>
    <property type="match status" value="1"/>
</dbReference>
<dbReference type="HOGENOM" id="CLU_1694916_0_0_1"/>
<dbReference type="Proteomes" id="UP000018468">
    <property type="component" value="Linkage group LG22"/>
</dbReference>
<dbReference type="InterPro" id="IPR000834">
    <property type="entry name" value="Peptidase_M14"/>
</dbReference>
<reference evidence="4" key="3">
    <citation type="submission" date="2025-09" db="UniProtKB">
        <authorList>
            <consortium name="Ensembl"/>
        </authorList>
    </citation>
    <scope>IDENTIFICATION</scope>
</reference>
<dbReference type="GO" id="GO:0008270">
    <property type="term" value="F:zinc ion binding"/>
    <property type="evidence" value="ECO:0007669"/>
    <property type="project" value="InterPro"/>
</dbReference>
<dbReference type="PROSITE" id="PS52035">
    <property type="entry name" value="PEPTIDASE_M14"/>
    <property type="match status" value="1"/>
</dbReference>
<proteinExistence type="inferred from homology"/>
<evidence type="ECO:0000256" key="2">
    <source>
        <dbReference type="PROSITE-ProRule" id="PRU01379"/>
    </source>
</evidence>
<comment type="caution">
    <text evidence="2">Lacks conserved residue(s) required for the propagation of feature annotation.</text>
</comment>
<reference evidence="5" key="1">
    <citation type="submission" date="2011-12" db="EMBL/GenBank/DDBJ databases">
        <title>The Draft Genome of Lepisosteus oculatus.</title>
        <authorList>
            <consortium name="The Broad Institute Genome Assembly &amp; Analysis Group"/>
            <consortium name="Computational R&amp;D Group"/>
            <consortium name="and Sequencing Platform"/>
            <person name="Di Palma F."/>
            <person name="Alfoldi J."/>
            <person name="Johnson J."/>
            <person name="Berlin A."/>
            <person name="Gnerre S."/>
            <person name="Jaffe D."/>
            <person name="MacCallum I."/>
            <person name="Young S."/>
            <person name="Walker B.J."/>
            <person name="Lander E.S."/>
            <person name="Lindblad-Toh K."/>
        </authorList>
    </citation>
    <scope>NUCLEOTIDE SEQUENCE [LARGE SCALE GENOMIC DNA]</scope>
</reference>
<sequence>MAQENQCSSTVGLTNAHGKDLDTDFLGNASQQFTDAQPETRAVMDVILEKGYTLSVALDGGSVLATYPYNKPVQPVENEDTLKYLASVYAKNHPTMHLGRPGCDSNQGMSHVGWQCQVGCLYLPWSIIGIAENRGEPRWLETGHFLPANSLLACR</sequence>
<dbReference type="GeneTree" id="ENSGT00940000156919"/>
<evidence type="ECO:0000313" key="5">
    <source>
        <dbReference type="Proteomes" id="UP000018468"/>
    </source>
</evidence>
<dbReference type="STRING" id="7918.ENSLOCP00000006759"/>
<accession>W5MEF0</accession>
<feature type="domain" description="Peptidase M14" evidence="3">
    <location>
        <begin position="1"/>
        <end position="155"/>
    </location>
</feature>
<protein>
    <recommendedName>
        <fullName evidence="3">Peptidase M14 domain-containing protein</fullName>
    </recommendedName>
</protein>
<dbReference type="Pfam" id="PF00246">
    <property type="entry name" value="Peptidase_M14"/>
    <property type="match status" value="1"/>
</dbReference>
<dbReference type="Gene3D" id="3.40.630.10">
    <property type="entry name" value="Zn peptidases"/>
    <property type="match status" value="1"/>
</dbReference>
<dbReference type="AlphaFoldDB" id="W5MEF0"/>
<dbReference type="GO" id="GO:0004181">
    <property type="term" value="F:metallocarboxypeptidase activity"/>
    <property type="evidence" value="ECO:0007669"/>
    <property type="project" value="InterPro"/>
</dbReference>
<dbReference type="PANTHER" id="PTHR11532:SF57">
    <property type="entry name" value="CARBOXYPEPTIDASE D, B"/>
    <property type="match status" value="1"/>
</dbReference>
<name>W5MEF0_LEPOC</name>
<evidence type="ECO:0000259" key="3">
    <source>
        <dbReference type="PROSITE" id="PS52035"/>
    </source>
</evidence>
<organism evidence="4 5">
    <name type="scientific">Lepisosteus oculatus</name>
    <name type="common">Spotted gar</name>
    <dbReference type="NCBI Taxonomy" id="7918"/>
    <lineage>
        <taxon>Eukaryota</taxon>
        <taxon>Metazoa</taxon>
        <taxon>Chordata</taxon>
        <taxon>Craniata</taxon>
        <taxon>Vertebrata</taxon>
        <taxon>Euteleostomi</taxon>
        <taxon>Actinopterygii</taxon>
        <taxon>Neopterygii</taxon>
        <taxon>Holostei</taxon>
        <taxon>Semionotiformes</taxon>
        <taxon>Lepisosteidae</taxon>
        <taxon>Lepisosteus</taxon>
    </lineage>
</organism>
<dbReference type="EMBL" id="AHAT01005813">
    <property type="status" value="NOT_ANNOTATED_CDS"/>
    <property type="molecule type" value="Genomic_DNA"/>
</dbReference>
<dbReference type="InParanoid" id="W5MEF0"/>
<dbReference type="InterPro" id="IPR050753">
    <property type="entry name" value="Peptidase_M14_domain"/>
</dbReference>
<dbReference type="Bgee" id="ENSLOCG00000005601">
    <property type="expression patterns" value="Expressed in ovary and 13 other cell types or tissues"/>
</dbReference>
<dbReference type="GO" id="GO:0006508">
    <property type="term" value="P:proteolysis"/>
    <property type="evidence" value="ECO:0007669"/>
    <property type="project" value="InterPro"/>
</dbReference>
<keyword evidence="5" id="KW-1185">Reference proteome</keyword>
<dbReference type="Ensembl" id="ENSLOCT00000006767.1">
    <property type="protein sequence ID" value="ENSLOCP00000006759.1"/>
    <property type="gene ID" value="ENSLOCG00000005601.1"/>
</dbReference>
<reference evidence="4" key="2">
    <citation type="submission" date="2025-08" db="UniProtKB">
        <authorList>
            <consortium name="Ensembl"/>
        </authorList>
    </citation>
    <scope>IDENTIFICATION</scope>
</reference>
<dbReference type="SUPFAM" id="SSF53187">
    <property type="entry name" value="Zn-dependent exopeptidases"/>
    <property type="match status" value="1"/>
</dbReference>
<evidence type="ECO:0000256" key="1">
    <source>
        <dbReference type="ARBA" id="ARBA00005988"/>
    </source>
</evidence>